<feature type="region of interest" description="Disordered" evidence="1">
    <location>
        <begin position="82"/>
        <end position="119"/>
    </location>
</feature>
<organism evidence="2">
    <name type="scientific">marine sediment metagenome</name>
    <dbReference type="NCBI Taxonomy" id="412755"/>
    <lineage>
        <taxon>unclassified sequences</taxon>
        <taxon>metagenomes</taxon>
        <taxon>ecological metagenomes</taxon>
    </lineage>
</organism>
<reference evidence="2" key="1">
    <citation type="journal article" date="2015" name="Nature">
        <title>Complex archaea that bridge the gap between prokaryotes and eukaryotes.</title>
        <authorList>
            <person name="Spang A."/>
            <person name="Saw J.H."/>
            <person name="Jorgensen S.L."/>
            <person name="Zaremba-Niedzwiedzka K."/>
            <person name="Martijn J."/>
            <person name="Lind A.E."/>
            <person name="van Eijk R."/>
            <person name="Schleper C."/>
            <person name="Guy L."/>
            <person name="Ettema T.J."/>
        </authorList>
    </citation>
    <scope>NUCLEOTIDE SEQUENCE</scope>
</reference>
<accession>A0A0F9NMF8</accession>
<dbReference type="EMBL" id="LAZR01006734">
    <property type="protein sequence ID" value="KKM90000.1"/>
    <property type="molecule type" value="Genomic_DNA"/>
</dbReference>
<proteinExistence type="predicted"/>
<dbReference type="AlphaFoldDB" id="A0A0F9NMF8"/>
<sequence>MRRHKLAIRQEGTCVLFIVDGRLVLTLPWEAALDLARGITIKARAAEEIAKVERVIADQALLIRTGAPIGLTNNPDIQAEAAKEAVSSRDLRRSLPGGVKSEEKFGTPTVIRHPPRRKR</sequence>
<protein>
    <submittedName>
        <fullName evidence="2">Uncharacterized protein</fullName>
    </submittedName>
</protein>
<evidence type="ECO:0000313" key="2">
    <source>
        <dbReference type="EMBL" id="KKM90000.1"/>
    </source>
</evidence>
<evidence type="ECO:0000256" key="1">
    <source>
        <dbReference type="SAM" id="MobiDB-lite"/>
    </source>
</evidence>
<feature type="compositionally biased region" description="Basic and acidic residues" evidence="1">
    <location>
        <begin position="82"/>
        <end position="93"/>
    </location>
</feature>
<gene>
    <name evidence="2" type="ORF">LCGC14_1243060</name>
</gene>
<name>A0A0F9NMF8_9ZZZZ</name>
<comment type="caution">
    <text evidence="2">The sequence shown here is derived from an EMBL/GenBank/DDBJ whole genome shotgun (WGS) entry which is preliminary data.</text>
</comment>